<sequence length="167" mass="18842">MAPDFSEIDKSKIKKYRHSVTFEVNSAKTSQLQKNDGSKSCLQKIFSTLPTTSELKQYISVIICVILLWGTSWFIFKDVVLPGYSIFNMMALVLIGYVFGHTLERYTTITPVVGMTLIGALFRTFYGKNFLENPTADAIDFHLRYANTLELLKTDQRSIVKAATAHG</sequence>
<gene>
    <name evidence="3" type="ORF">EEDITHA_LOCUS19106</name>
</gene>
<feature type="transmembrane region" description="Helical" evidence="2">
    <location>
        <begin position="83"/>
        <end position="100"/>
    </location>
</feature>
<evidence type="ECO:0000313" key="3">
    <source>
        <dbReference type="EMBL" id="CAH2104770.1"/>
    </source>
</evidence>
<comment type="similarity">
    <text evidence="1">Belongs to the monovalent cation:proton antiporter 1 (CPA1) transporter (TC 2.A.36) family.</text>
</comment>
<reference evidence="3" key="1">
    <citation type="submission" date="2022-03" db="EMBL/GenBank/DDBJ databases">
        <authorList>
            <person name="Tunstrom K."/>
        </authorList>
    </citation>
    <scope>NUCLEOTIDE SEQUENCE</scope>
</reference>
<keyword evidence="4" id="KW-1185">Reference proteome</keyword>
<accession>A0AAU9UYX9</accession>
<comment type="caution">
    <text evidence="3">The sequence shown here is derived from an EMBL/GenBank/DDBJ whole genome shotgun (WGS) entry which is preliminary data.</text>
</comment>
<evidence type="ECO:0000313" key="4">
    <source>
        <dbReference type="Proteomes" id="UP001153954"/>
    </source>
</evidence>
<dbReference type="GO" id="GO:0098662">
    <property type="term" value="P:inorganic cation transmembrane transport"/>
    <property type="evidence" value="ECO:0007669"/>
    <property type="project" value="TreeGrafter"/>
</dbReference>
<evidence type="ECO:0000256" key="2">
    <source>
        <dbReference type="SAM" id="Phobius"/>
    </source>
</evidence>
<proteinExistence type="inferred from homology"/>
<dbReference type="AlphaFoldDB" id="A0AAU9UYX9"/>
<evidence type="ECO:0000256" key="1">
    <source>
        <dbReference type="ARBA" id="ARBA00007367"/>
    </source>
</evidence>
<feature type="transmembrane region" description="Helical" evidence="2">
    <location>
        <begin position="106"/>
        <end position="126"/>
    </location>
</feature>
<dbReference type="Proteomes" id="UP001153954">
    <property type="component" value="Unassembled WGS sequence"/>
</dbReference>
<dbReference type="PANTHER" id="PTHR31102">
    <property type="match status" value="1"/>
</dbReference>
<keyword evidence="2" id="KW-1133">Transmembrane helix</keyword>
<protein>
    <submittedName>
        <fullName evidence="3">Uncharacterized protein</fullName>
    </submittedName>
</protein>
<dbReference type="InterPro" id="IPR051843">
    <property type="entry name" value="CPA1_transporter"/>
</dbReference>
<keyword evidence="2" id="KW-0472">Membrane</keyword>
<name>A0AAU9UYX9_EUPED</name>
<organism evidence="3 4">
    <name type="scientific">Euphydryas editha</name>
    <name type="common">Edith's checkerspot</name>
    <dbReference type="NCBI Taxonomy" id="104508"/>
    <lineage>
        <taxon>Eukaryota</taxon>
        <taxon>Metazoa</taxon>
        <taxon>Ecdysozoa</taxon>
        <taxon>Arthropoda</taxon>
        <taxon>Hexapoda</taxon>
        <taxon>Insecta</taxon>
        <taxon>Pterygota</taxon>
        <taxon>Neoptera</taxon>
        <taxon>Endopterygota</taxon>
        <taxon>Lepidoptera</taxon>
        <taxon>Glossata</taxon>
        <taxon>Ditrysia</taxon>
        <taxon>Papilionoidea</taxon>
        <taxon>Nymphalidae</taxon>
        <taxon>Nymphalinae</taxon>
        <taxon>Euphydryas</taxon>
    </lineage>
</organism>
<dbReference type="PANTHER" id="PTHR31102:SF1">
    <property type="entry name" value="CATION_H+ EXCHANGER DOMAIN-CONTAINING PROTEIN"/>
    <property type="match status" value="1"/>
</dbReference>
<dbReference type="EMBL" id="CAKOGL010000027">
    <property type="protein sequence ID" value="CAH2104770.1"/>
    <property type="molecule type" value="Genomic_DNA"/>
</dbReference>
<keyword evidence="2" id="KW-0812">Transmembrane</keyword>
<feature type="transmembrane region" description="Helical" evidence="2">
    <location>
        <begin position="58"/>
        <end position="76"/>
    </location>
</feature>